<dbReference type="EMBL" id="DSPX01000232">
    <property type="protein sequence ID" value="HGG03362.1"/>
    <property type="molecule type" value="Genomic_DNA"/>
</dbReference>
<protein>
    <submittedName>
        <fullName evidence="1">Uncharacterized protein</fullName>
    </submittedName>
</protein>
<proteinExistence type="predicted"/>
<accession>A0A7C3ZNF2</accession>
<organism evidence="1">
    <name type="scientific">Planktothricoides sp. SpSt-374</name>
    <dbReference type="NCBI Taxonomy" id="2282167"/>
    <lineage>
        <taxon>Bacteria</taxon>
        <taxon>Bacillati</taxon>
        <taxon>Cyanobacteriota</taxon>
        <taxon>Cyanophyceae</taxon>
        <taxon>Oscillatoriophycideae</taxon>
        <taxon>Oscillatoriales</taxon>
        <taxon>Oscillatoriaceae</taxon>
        <taxon>Planktothricoides</taxon>
    </lineage>
</organism>
<evidence type="ECO:0000313" key="1">
    <source>
        <dbReference type="EMBL" id="HGG03362.1"/>
    </source>
</evidence>
<sequence length="101" mass="12111">MDIARKLELLQEIYSEPAELDRMLGKLLELALSQHRLRLQRYDQELGEFERRYGMDSAAFYQQFEAGKLGDAIDFFEWSGLYELRQHIREKIRQLRFVLGL</sequence>
<reference evidence="1" key="1">
    <citation type="journal article" date="2020" name="mSystems">
        <title>Genome- and Community-Level Interaction Insights into Carbon Utilization and Element Cycling Functions of Hydrothermarchaeota in Hydrothermal Sediment.</title>
        <authorList>
            <person name="Zhou Z."/>
            <person name="Liu Y."/>
            <person name="Xu W."/>
            <person name="Pan J."/>
            <person name="Luo Z.H."/>
            <person name="Li M."/>
        </authorList>
    </citation>
    <scope>NUCLEOTIDE SEQUENCE [LARGE SCALE GENOMIC DNA]</scope>
    <source>
        <strain evidence="1">SpSt-374</strain>
    </source>
</reference>
<name>A0A7C3ZNF2_9CYAN</name>
<dbReference type="AlphaFoldDB" id="A0A7C3ZNF2"/>
<gene>
    <name evidence="1" type="ORF">ENR15_22665</name>
</gene>
<comment type="caution">
    <text evidence="1">The sequence shown here is derived from an EMBL/GenBank/DDBJ whole genome shotgun (WGS) entry which is preliminary data.</text>
</comment>